<dbReference type="Proteomes" id="UP000663891">
    <property type="component" value="Unassembled WGS sequence"/>
</dbReference>
<reference evidence="1" key="1">
    <citation type="submission" date="2021-02" db="EMBL/GenBank/DDBJ databases">
        <authorList>
            <person name="Nowell W R."/>
        </authorList>
    </citation>
    <scope>NUCLEOTIDE SEQUENCE</scope>
</reference>
<proteinExistence type="predicted"/>
<evidence type="ECO:0000313" key="1">
    <source>
        <dbReference type="EMBL" id="CAF1492290.1"/>
    </source>
</evidence>
<dbReference type="EMBL" id="CAJNON010001925">
    <property type="protein sequence ID" value="CAF1492290.1"/>
    <property type="molecule type" value="Genomic_DNA"/>
</dbReference>
<accession>A0A815SN90</accession>
<comment type="caution">
    <text evidence="1">The sequence shown here is derived from an EMBL/GenBank/DDBJ whole genome shotgun (WGS) entry which is preliminary data.</text>
</comment>
<name>A0A815SN90_9BILA</name>
<feature type="non-terminal residue" evidence="1">
    <location>
        <position position="1"/>
    </location>
</feature>
<dbReference type="AlphaFoldDB" id="A0A815SN90"/>
<dbReference type="OrthoDB" id="10052301at2759"/>
<protein>
    <submittedName>
        <fullName evidence="1">Uncharacterized protein</fullName>
    </submittedName>
</protein>
<gene>
    <name evidence="1" type="ORF">VCS650_LOCUS41772</name>
</gene>
<sequence length="264" mass="29852">DELQVTRQALNAMVPILSSHSEAINTLKTVAIPFFHKNQTLQLTQIPRYWAINPTDNATMEWHDPQESGCDLQLMTSCRDTPPIQTMSRETCLGQILGSLPLSICQTIVLPPSQFFVQQLRDNLYVTSSPEPLHCLNIPQTEYSVIRQQSWNKNEELVLSPVALVNVTPGYTIACPGFTLVGRAIPSIAPSLVILYNNSLLTNNISVVDVYPYLKENTTWFNTKPGELRMDALFKRIHEPFTVPITKIFEPSRKWWSLPMSIIS</sequence>
<organism evidence="1 2">
    <name type="scientific">Adineta steineri</name>
    <dbReference type="NCBI Taxonomy" id="433720"/>
    <lineage>
        <taxon>Eukaryota</taxon>
        <taxon>Metazoa</taxon>
        <taxon>Spiralia</taxon>
        <taxon>Gnathifera</taxon>
        <taxon>Rotifera</taxon>
        <taxon>Eurotatoria</taxon>
        <taxon>Bdelloidea</taxon>
        <taxon>Adinetida</taxon>
        <taxon>Adinetidae</taxon>
        <taxon>Adineta</taxon>
    </lineage>
</organism>
<evidence type="ECO:0000313" key="2">
    <source>
        <dbReference type="Proteomes" id="UP000663891"/>
    </source>
</evidence>